<dbReference type="InterPro" id="IPR001712">
    <property type="entry name" value="T3SS_FHIPEP"/>
</dbReference>
<gene>
    <name evidence="1" type="ORF">PSYJA_46086</name>
</gene>
<dbReference type="HOGENOM" id="CLU_3378905_0_0_6"/>
<feature type="non-terminal residue" evidence="1">
    <location>
        <position position="1"/>
    </location>
</feature>
<dbReference type="EMBL" id="AEAH01004357">
    <property type="protein sequence ID" value="EGH36040.1"/>
    <property type="molecule type" value="Genomic_DNA"/>
</dbReference>
<protein>
    <submittedName>
        <fullName evidence="1">Type III secretion protein HrcV</fullName>
    </submittedName>
</protein>
<dbReference type="Pfam" id="PF00771">
    <property type="entry name" value="FHIPEP"/>
    <property type="match status" value="1"/>
</dbReference>
<organism evidence="1 2">
    <name type="scientific">Pseudomonas syringae pv. japonica str. M301072</name>
    <dbReference type="NCBI Taxonomy" id="629262"/>
    <lineage>
        <taxon>Bacteria</taxon>
        <taxon>Pseudomonadati</taxon>
        <taxon>Pseudomonadota</taxon>
        <taxon>Gammaproteobacteria</taxon>
        <taxon>Pseudomonadales</taxon>
        <taxon>Pseudomonadaceae</taxon>
        <taxon>Pseudomonas</taxon>
        <taxon>Pseudomonas syringae</taxon>
    </lineage>
</organism>
<feature type="non-terminal residue" evidence="1">
    <location>
        <position position="35"/>
    </location>
</feature>
<name>F3G0P8_PSESX</name>
<comment type="caution">
    <text evidence="1">The sequence shown here is derived from an EMBL/GenBank/DDBJ whole genome shotgun (WGS) entry which is preliminary data.</text>
</comment>
<dbReference type="Proteomes" id="UP000004471">
    <property type="component" value="Unassembled WGS sequence"/>
</dbReference>
<sequence length="35" mass="3556">RAAGDALQLYTVLTIGDGLIAQIPALLISVTSGMI</sequence>
<reference evidence="1 2" key="1">
    <citation type="journal article" date="2011" name="PLoS Pathog.">
        <title>Dynamic evolution of pathogenicity revealed by sequencing and comparative genomics of 19 Pseudomonas syringae isolates.</title>
        <authorList>
            <person name="Baltrus D.A."/>
            <person name="Nishimura M.T."/>
            <person name="Romanchuk A."/>
            <person name="Chang J.H."/>
            <person name="Mukhtar M.S."/>
            <person name="Cherkis K."/>
            <person name="Roach J."/>
            <person name="Grant S.R."/>
            <person name="Jones C.D."/>
            <person name="Dangl J.L."/>
        </authorList>
    </citation>
    <scope>NUCLEOTIDE SEQUENCE [LARGE SCALE GENOMIC DNA]</scope>
    <source>
        <strain evidence="2">M301072PT</strain>
    </source>
</reference>
<evidence type="ECO:0000313" key="2">
    <source>
        <dbReference type="Proteomes" id="UP000004471"/>
    </source>
</evidence>
<evidence type="ECO:0000313" key="1">
    <source>
        <dbReference type="EMBL" id="EGH36040.1"/>
    </source>
</evidence>
<proteinExistence type="predicted"/>
<accession>F3G0P8</accession>
<dbReference type="GO" id="GO:0016020">
    <property type="term" value="C:membrane"/>
    <property type="evidence" value="ECO:0007669"/>
    <property type="project" value="InterPro"/>
</dbReference>
<dbReference type="AlphaFoldDB" id="F3G0P8"/>
<dbReference type="GO" id="GO:0009306">
    <property type="term" value="P:protein secretion"/>
    <property type="evidence" value="ECO:0007669"/>
    <property type="project" value="InterPro"/>
</dbReference>